<dbReference type="InterPro" id="IPR054075">
    <property type="entry name" value="Gp53-like_C"/>
</dbReference>
<protein>
    <recommendedName>
        <fullName evidence="2">Putative tail fiber protein gp53-like C-terminal domain-containing protein</fullName>
    </recommendedName>
</protein>
<evidence type="ECO:0000256" key="1">
    <source>
        <dbReference type="SAM" id="MobiDB-lite"/>
    </source>
</evidence>
<dbReference type="EMBL" id="CP022048">
    <property type="protein sequence ID" value="ASE39341.1"/>
    <property type="molecule type" value="Genomic_DNA"/>
</dbReference>
<feature type="region of interest" description="Disordered" evidence="1">
    <location>
        <begin position="683"/>
        <end position="702"/>
    </location>
</feature>
<feature type="compositionally biased region" description="Gly residues" evidence="1">
    <location>
        <begin position="686"/>
        <end position="702"/>
    </location>
</feature>
<dbReference type="RefSeq" id="WP_088582534.1">
    <property type="nucleotide sequence ID" value="NZ_CP022048.2"/>
</dbReference>
<proteinExistence type="predicted"/>
<reference evidence="4" key="1">
    <citation type="submission" date="2017-06" db="EMBL/GenBank/DDBJ databases">
        <title>FDA dAtabase for Regulatory Grade micrObial Sequences (FDA-ARGOS): Supporting development and validation of Infectious Disease Dx tests.</title>
        <authorList>
            <person name="Minogue T."/>
            <person name="Wolcott M."/>
            <person name="Wasieloski L."/>
            <person name="Aguilar W."/>
            <person name="Moore D."/>
            <person name="Tallon L."/>
            <person name="Sadzewicz L."/>
            <person name="Sengamalay N."/>
            <person name="Ott S."/>
            <person name="Godinez A."/>
            <person name="Nagaraj S."/>
            <person name="Nadendla S."/>
            <person name="Geyer C."/>
            <person name="Sichtig H."/>
        </authorList>
    </citation>
    <scope>NUCLEOTIDE SEQUENCE [LARGE SCALE GENOMIC DNA]</scope>
    <source>
        <strain evidence="4">FDAARGOS_289</strain>
    </source>
</reference>
<dbReference type="Gene3D" id="2.60.40.3940">
    <property type="match status" value="1"/>
</dbReference>
<dbReference type="Proteomes" id="UP000197050">
    <property type="component" value="Chromosome"/>
</dbReference>
<dbReference type="KEGG" id="bvc:CEP68_07405"/>
<dbReference type="AlphaFoldDB" id="A0A1Z3U7V5"/>
<accession>A0A1Z3U7V5</accession>
<gene>
    <name evidence="3" type="ORF">CEP68_07405</name>
</gene>
<dbReference type="GeneID" id="34016194"/>
<evidence type="ECO:0000259" key="2">
    <source>
        <dbReference type="Pfam" id="PF21882"/>
    </source>
</evidence>
<evidence type="ECO:0000313" key="4">
    <source>
        <dbReference type="Proteomes" id="UP000197050"/>
    </source>
</evidence>
<organism evidence="3 4">
    <name type="scientific">Brevundimonas vesicularis</name>
    <name type="common">Pseudomonas vesicularis</name>
    <dbReference type="NCBI Taxonomy" id="41276"/>
    <lineage>
        <taxon>Bacteria</taxon>
        <taxon>Pseudomonadati</taxon>
        <taxon>Pseudomonadota</taxon>
        <taxon>Alphaproteobacteria</taxon>
        <taxon>Caulobacterales</taxon>
        <taxon>Caulobacteraceae</taxon>
        <taxon>Brevundimonas</taxon>
    </lineage>
</organism>
<sequence>MSALPIIITTAGLNALVNAQNTGASNVVIASLGVSPTQIAATAATAAIPGEVKRIAGVAGQVVADDQIYISAGDQTEDTYTVRTIGLYLNTGVLFGVYSQAAPLLEKAAPAMAVLEAAIKLSAPQANVIEFTGGGWLNPQASETVQGVLKLAPVDEAVLGADHSKAVTPKGLKAATSAMMAAIQAAFDQIAQTLAGKANTVHQHAAGDVTSGVFSEARIPSLPQNRITGLIDALASKAAAVHGHTMSEIAGLAAALALKASLGASVGFGDVRVTRGGRVGVLYFGDGDDFILLSNGDLATNRPFNSPALTSAGYPVWHAGNFNPATKATLGAAVRFDRVSFGLANALAYADGDRLIFRAGAAGAERYFGCNADGSFEVYNGIIKSTNGPVWDPGNFTPATKATLGDTVTFADIRAFRANGTGVVYLGDLSHYVFFDGANYNMPGAPLIVNGGVVWTSATFNPNLKANMAAPSFTGTAYFGTEKRGQIWLMGGDDRPGVIEFRVDGVRYGFIGYGDGPNGNMYFGTDDNRTWIFTKRPSFNGATPWDAANLAFASGGEVVAGAEHAKMISPAGLFAFAKSLGNPAYAVIPGTGLMVQCGVMTGNFAEGQAHAALPVAFGGGCIAAVAVPQNPGSNLASNYFMQVVSKNLDRIVFYANRSDSSSGNINGFEWIAIGRVSGNPDPVYSSGGGGGGGGGGQVDPYA</sequence>
<feature type="domain" description="Putative tail fiber protein gp53-like C-terminal" evidence="2">
    <location>
        <begin position="591"/>
        <end position="675"/>
    </location>
</feature>
<dbReference type="Pfam" id="PF21882">
    <property type="entry name" value="Gp53-like_C"/>
    <property type="match status" value="1"/>
</dbReference>
<name>A0A1Z3U7V5_BREVE</name>
<evidence type="ECO:0000313" key="3">
    <source>
        <dbReference type="EMBL" id="ASE39341.1"/>
    </source>
</evidence>